<dbReference type="Pfam" id="PF01029">
    <property type="entry name" value="NusB"/>
    <property type="match status" value="1"/>
</dbReference>
<dbReference type="Gene3D" id="1.10.940.10">
    <property type="entry name" value="NusB-like"/>
    <property type="match status" value="1"/>
</dbReference>
<keyword evidence="4" id="KW-0805">Transcription regulation</keyword>
<dbReference type="RefSeq" id="WP_014937498.1">
    <property type="nucleotide sequence ID" value="NZ_CP011859.1"/>
</dbReference>
<evidence type="ECO:0000256" key="5">
    <source>
        <dbReference type="ARBA" id="ARBA00023163"/>
    </source>
</evidence>
<evidence type="ECO:0000256" key="1">
    <source>
        <dbReference type="ARBA" id="ARBA00005952"/>
    </source>
</evidence>
<evidence type="ECO:0000313" key="6">
    <source>
        <dbReference type="EMBL" id="AQY22270.1"/>
    </source>
</evidence>
<sequence length="301" mass="35871">MLGRRQIREKVVQTLYAYQQNPLSQDALQRKMFSEIEKIYHLYVYQLNFLVGLKHLAEHQMEISKGKFLKTEEDLNPNQKFIRNQVLENIENNQERLSFTSKHQNLKWDLDDDLLVKTFQRMKAGKRYQDFMQNDEVSFEDDQKFLGKLFLRYVAENEAFHELMEEKEISWADDLHISNTMIQKTIGFIREGEPSHTLIKIIKDEEDRSFAQKLLQYSLNHWEDTEVKLKERLKNWELDRVSLMDRVILIAAITELDHFPLTPSKVIINEYIEISKAFSTDKSQVFINGLLGKYAEDINRF</sequence>
<dbReference type="GO" id="GO:0031564">
    <property type="term" value="P:transcription antitermination"/>
    <property type="evidence" value="ECO:0007669"/>
    <property type="project" value="UniProtKB-KW"/>
</dbReference>
<reference evidence="6 7" key="1">
    <citation type="submission" date="2015-06" db="EMBL/GenBank/DDBJ databases">
        <title>R. anatipestifer strain HXb2 is the most virulent strain so far, and the genome sequence would help us uncover the pathogenesis.</title>
        <authorList>
            <person name="Hu Q."/>
            <person name="Qi J."/>
            <person name="Bo H."/>
            <person name="Liu G."/>
            <person name="Tao M."/>
            <person name="Ding Y."/>
            <person name="Xue Y."/>
        </authorList>
    </citation>
    <scope>NUCLEOTIDE SEQUENCE [LARGE SCALE GENOMIC DNA]</scope>
    <source>
        <strain evidence="6 7">HXb2</strain>
    </source>
</reference>
<dbReference type="InterPro" id="IPR006027">
    <property type="entry name" value="NusB_RsmB_TIM44"/>
</dbReference>
<name>A0A1S7DT38_RIEAN</name>
<gene>
    <name evidence="6" type="primary">nusB</name>
    <name evidence="6" type="ORF">AB406_1323</name>
</gene>
<dbReference type="GO" id="GO:0003723">
    <property type="term" value="F:RNA binding"/>
    <property type="evidence" value="ECO:0007669"/>
    <property type="project" value="UniProtKB-KW"/>
</dbReference>
<evidence type="ECO:0000256" key="3">
    <source>
        <dbReference type="ARBA" id="ARBA00022884"/>
    </source>
</evidence>
<evidence type="ECO:0000256" key="2">
    <source>
        <dbReference type="ARBA" id="ARBA00022814"/>
    </source>
</evidence>
<dbReference type="EMBL" id="CP011859">
    <property type="protein sequence ID" value="AQY22270.1"/>
    <property type="molecule type" value="Genomic_DNA"/>
</dbReference>
<evidence type="ECO:0000256" key="4">
    <source>
        <dbReference type="ARBA" id="ARBA00023015"/>
    </source>
</evidence>
<dbReference type="PANTHER" id="PTHR11078">
    <property type="entry name" value="N UTILIZATION SUBSTANCE PROTEIN B-RELATED"/>
    <property type="match status" value="1"/>
</dbReference>
<keyword evidence="2" id="KW-0889">Transcription antitermination</keyword>
<dbReference type="PANTHER" id="PTHR11078:SF3">
    <property type="entry name" value="ANTITERMINATION NUSB DOMAIN-CONTAINING PROTEIN"/>
    <property type="match status" value="1"/>
</dbReference>
<protein>
    <submittedName>
        <fullName evidence="6">N utilization substance protein B like protein</fullName>
    </submittedName>
</protein>
<evidence type="ECO:0000313" key="7">
    <source>
        <dbReference type="Proteomes" id="UP000189883"/>
    </source>
</evidence>
<dbReference type="GO" id="GO:0006353">
    <property type="term" value="P:DNA-templated transcription termination"/>
    <property type="evidence" value="ECO:0007669"/>
    <property type="project" value="InterPro"/>
</dbReference>
<accession>A0A1S7DT38</accession>
<keyword evidence="5" id="KW-0804">Transcription</keyword>
<dbReference type="NCBIfam" id="TIGR01951">
    <property type="entry name" value="nusB"/>
    <property type="match status" value="1"/>
</dbReference>
<dbReference type="InterPro" id="IPR011605">
    <property type="entry name" value="NusB_fam"/>
</dbReference>
<organism evidence="6 7">
    <name type="scientific">Riemerella anatipestifer</name>
    <name type="common">Moraxella anatipestifer</name>
    <dbReference type="NCBI Taxonomy" id="34085"/>
    <lineage>
        <taxon>Bacteria</taxon>
        <taxon>Pseudomonadati</taxon>
        <taxon>Bacteroidota</taxon>
        <taxon>Flavobacteriia</taxon>
        <taxon>Flavobacteriales</taxon>
        <taxon>Weeksellaceae</taxon>
        <taxon>Riemerella</taxon>
    </lineage>
</organism>
<dbReference type="SUPFAM" id="SSF48013">
    <property type="entry name" value="NusB-like"/>
    <property type="match status" value="1"/>
</dbReference>
<proteinExistence type="inferred from homology"/>
<keyword evidence="3" id="KW-0694">RNA-binding</keyword>
<dbReference type="AlphaFoldDB" id="A0A1S7DT38"/>
<dbReference type="GO" id="GO:0005829">
    <property type="term" value="C:cytosol"/>
    <property type="evidence" value="ECO:0007669"/>
    <property type="project" value="TreeGrafter"/>
</dbReference>
<dbReference type="Proteomes" id="UP000189883">
    <property type="component" value="Chromosome"/>
</dbReference>
<dbReference type="InterPro" id="IPR035926">
    <property type="entry name" value="NusB-like_sf"/>
</dbReference>
<comment type="similarity">
    <text evidence="1">Belongs to the NusB family.</text>
</comment>